<feature type="compositionally biased region" description="Basic residues" evidence="2">
    <location>
        <begin position="1"/>
        <end position="10"/>
    </location>
</feature>
<evidence type="ECO:0000313" key="6">
    <source>
        <dbReference type="EMBL" id="RPA79781.1"/>
    </source>
</evidence>
<evidence type="ECO:0008006" key="8">
    <source>
        <dbReference type="Google" id="ProtNLM"/>
    </source>
</evidence>
<feature type="compositionally biased region" description="Basic and acidic residues" evidence="2">
    <location>
        <begin position="412"/>
        <end position="427"/>
    </location>
</feature>
<organism evidence="6 7">
    <name type="scientific">Ascobolus immersus RN42</name>
    <dbReference type="NCBI Taxonomy" id="1160509"/>
    <lineage>
        <taxon>Eukaryota</taxon>
        <taxon>Fungi</taxon>
        <taxon>Dikarya</taxon>
        <taxon>Ascomycota</taxon>
        <taxon>Pezizomycotina</taxon>
        <taxon>Pezizomycetes</taxon>
        <taxon>Pezizales</taxon>
        <taxon>Ascobolaceae</taxon>
        <taxon>Ascobolus</taxon>
    </lineage>
</organism>
<evidence type="ECO:0000259" key="3">
    <source>
        <dbReference type="PROSITE" id="PS50013"/>
    </source>
</evidence>
<dbReference type="InterPro" id="IPR001374">
    <property type="entry name" value="R3H_dom"/>
</dbReference>
<dbReference type="Pfam" id="PF01424">
    <property type="entry name" value="R3H"/>
    <property type="match status" value="1"/>
</dbReference>
<dbReference type="InterPro" id="IPR036867">
    <property type="entry name" value="R3H_dom_sf"/>
</dbReference>
<evidence type="ECO:0000313" key="7">
    <source>
        <dbReference type="Proteomes" id="UP000275078"/>
    </source>
</evidence>
<dbReference type="GO" id="GO:0003676">
    <property type="term" value="F:nucleic acid binding"/>
    <property type="evidence" value="ECO:0007669"/>
    <property type="project" value="UniProtKB-UniRule"/>
</dbReference>
<sequence>MVHRGGRKRGGASNRSGSGHAAKSSMRQRAMLGNLSGLFEIGEGSHTGLGFSGASGGGGTNTISFVRGGSLEPHELLEPTVKDTTTQSGEERAVKQAQVFVKAQPDEPKDTAMEVKATIAMTESIEAKISTTTNVKAEKISVSVVARTSDVASDHSSSEEICFVPRNKRKGTPKATKPSSPPRSPIKPTAEPPRQITPPHENPTPILKDTRMEGGHEAQHDLDVIIQEYGGGKRTKKQARRDRARDRKSKKGPKTTGMSFANMGPNLANFIDEEDAIMQDYINNMSEDELEMLRGTFQKEHHDPEEQDSDMDGNTGRIEDLVEDDTDDSSNGVVEQIISKRSRPSGLQYLVRWKGLSVDDSSWVLYESLDSKAQELVEAFNEMRFDAEIEEARRGREAESDSKGVSSTDPWTSDKSKPRNEDEHMSEGYETYEDDDGLDTGAASFTGGRDVTKEGPNTITSTGDSEDDLAEDEELLRLMKRAEFQAFGLEDDSDSEDDDLLLLDDIFPNPNGEFPSASEMADYFEKHPDAAQPKRREKKGKKPNWNIDDPELLEKIGNAWDADRKKKSDRKKAREAMKGITQLPPSLSGKKYKPDMHLLYPKGMVYDDVKNEIREFLKSPMELLVFPPMEAGQRRVIHLLADDLKLKSKSVGKDIGKTPGRAPVLQKKPDGFVMSVQEADFIFRAKKYQIMVRRANFEGRFSTRGESGGGGGSFKGRMKGREVAFKSTNAHPNDGHVVGGDAPAIAAENRGRKLLEKMGYTEGAALGVQGNKGIRVPIPAIVKKGRGGLG</sequence>
<protein>
    <recommendedName>
        <fullName evidence="8">Protein SQS1</fullName>
    </recommendedName>
</protein>
<dbReference type="AlphaFoldDB" id="A0A3N4I6I5"/>
<dbReference type="SMART" id="SM00443">
    <property type="entry name" value="G_patch"/>
    <property type="match status" value="1"/>
</dbReference>
<dbReference type="STRING" id="1160509.A0A3N4I6I5"/>
<dbReference type="Gene3D" id="2.40.50.40">
    <property type="match status" value="1"/>
</dbReference>
<dbReference type="Pfam" id="PF01585">
    <property type="entry name" value="G-patch"/>
    <property type="match status" value="1"/>
</dbReference>
<feature type="region of interest" description="Disordered" evidence="2">
    <location>
        <begin position="391"/>
        <end position="471"/>
    </location>
</feature>
<evidence type="ECO:0000256" key="1">
    <source>
        <dbReference type="ARBA" id="ARBA00011353"/>
    </source>
</evidence>
<dbReference type="InterPro" id="IPR023780">
    <property type="entry name" value="Chromo_domain"/>
</dbReference>
<dbReference type="InterPro" id="IPR016197">
    <property type="entry name" value="Chromo-like_dom_sf"/>
</dbReference>
<feature type="domain" description="Chromo" evidence="3">
    <location>
        <begin position="332"/>
        <end position="392"/>
    </location>
</feature>
<dbReference type="PROSITE" id="PS50174">
    <property type="entry name" value="G_PATCH"/>
    <property type="match status" value="1"/>
</dbReference>
<proteinExistence type="predicted"/>
<dbReference type="EMBL" id="ML119695">
    <property type="protein sequence ID" value="RPA79781.1"/>
    <property type="molecule type" value="Genomic_DNA"/>
</dbReference>
<accession>A0A3N4I6I5</accession>
<gene>
    <name evidence="6" type="ORF">BJ508DRAFT_415761</name>
</gene>
<dbReference type="InterPro" id="IPR051189">
    <property type="entry name" value="Splicing_assoc_domain"/>
</dbReference>
<dbReference type="PROSITE" id="PS50013">
    <property type="entry name" value="CHROMO_2"/>
    <property type="match status" value="1"/>
</dbReference>
<comment type="subunit">
    <text evidence="1">Component of the NuA4 histone acetyltransferase complex.</text>
</comment>
<feature type="compositionally biased region" description="Basic and acidic residues" evidence="2">
    <location>
        <begin position="391"/>
        <end position="402"/>
    </location>
</feature>
<dbReference type="InterPro" id="IPR000467">
    <property type="entry name" value="G_patch_dom"/>
</dbReference>
<feature type="compositionally biased region" description="Basic residues" evidence="2">
    <location>
        <begin position="233"/>
        <end position="253"/>
    </location>
</feature>
<evidence type="ECO:0000259" key="5">
    <source>
        <dbReference type="PROSITE" id="PS51061"/>
    </source>
</evidence>
<dbReference type="Gene3D" id="3.30.1370.50">
    <property type="entry name" value="R3H-like domain"/>
    <property type="match status" value="1"/>
</dbReference>
<keyword evidence="7" id="KW-1185">Reference proteome</keyword>
<dbReference type="Pfam" id="PF00385">
    <property type="entry name" value="Chromo"/>
    <property type="match status" value="1"/>
</dbReference>
<dbReference type="SMART" id="SM00298">
    <property type="entry name" value="CHROMO"/>
    <property type="match status" value="1"/>
</dbReference>
<feature type="domain" description="G-patch" evidence="4">
    <location>
        <begin position="747"/>
        <end position="790"/>
    </location>
</feature>
<feature type="compositionally biased region" description="Basic and acidic residues" evidence="2">
    <location>
        <begin position="208"/>
        <end position="223"/>
    </location>
</feature>
<dbReference type="PANTHER" id="PTHR14195">
    <property type="entry name" value="G PATCH DOMAIN CONTAINING PROTEIN 2"/>
    <property type="match status" value="1"/>
</dbReference>
<name>A0A3N4I6I5_ASCIM</name>
<feature type="region of interest" description="Disordered" evidence="2">
    <location>
        <begin position="62"/>
        <end position="92"/>
    </location>
</feature>
<feature type="region of interest" description="Disordered" evidence="2">
    <location>
        <begin position="1"/>
        <end position="29"/>
    </location>
</feature>
<dbReference type="Proteomes" id="UP000275078">
    <property type="component" value="Unassembled WGS sequence"/>
</dbReference>
<dbReference type="OrthoDB" id="21470at2759"/>
<evidence type="ECO:0000256" key="2">
    <source>
        <dbReference type="SAM" id="MobiDB-lite"/>
    </source>
</evidence>
<feature type="region of interest" description="Disordered" evidence="2">
    <location>
        <begin position="300"/>
        <end position="331"/>
    </location>
</feature>
<dbReference type="InterPro" id="IPR000953">
    <property type="entry name" value="Chromo/chromo_shadow_dom"/>
</dbReference>
<dbReference type="PROSITE" id="PS51061">
    <property type="entry name" value="R3H"/>
    <property type="match status" value="1"/>
</dbReference>
<feature type="domain" description="R3H" evidence="5">
    <location>
        <begin position="603"/>
        <end position="665"/>
    </location>
</feature>
<dbReference type="SUPFAM" id="SSF82708">
    <property type="entry name" value="R3H domain"/>
    <property type="match status" value="1"/>
</dbReference>
<dbReference type="CDD" id="cd00024">
    <property type="entry name" value="CD_CSD"/>
    <property type="match status" value="1"/>
</dbReference>
<dbReference type="SUPFAM" id="SSF54160">
    <property type="entry name" value="Chromo domain-like"/>
    <property type="match status" value="1"/>
</dbReference>
<dbReference type="GO" id="GO:0006338">
    <property type="term" value="P:chromatin remodeling"/>
    <property type="evidence" value="ECO:0007669"/>
    <property type="project" value="UniProtKB-ARBA"/>
</dbReference>
<feature type="region of interest" description="Disordered" evidence="2">
    <location>
        <begin position="527"/>
        <end position="548"/>
    </location>
</feature>
<reference evidence="6 7" key="1">
    <citation type="journal article" date="2018" name="Nat. Ecol. Evol.">
        <title>Pezizomycetes genomes reveal the molecular basis of ectomycorrhizal truffle lifestyle.</title>
        <authorList>
            <person name="Murat C."/>
            <person name="Payen T."/>
            <person name="Noel B."/>
            <person name="Kuo A."/>
            <person name="Morin E."/>
            <person name="Chen J."/>
            <person name="Kohler A."/>
            <person name="Krizsan K."/>
            <person name="Balestrini R."/>
            <person name="Da Silva C."/>
            <person name="Montanini B."/>
            <person name="Hainaut M."/>
            <person name="Levati E."/>
            <person name="Barry K.W."/>
            <person name="Belfiori B."/>
            <person name="Cichocki N."/>
            <person name="Clum A."/>
            <person name="Dockter R.B."/>
            <person name="Fauchery L."/>
            <person name="Guy J."/>
            <person name="Iotti M."/>
            <person name="Le Tacon F."/>
            <person name="Lindquist E.A."/>
            <person name="Lipzen A."/>
            <person name="Malagnac F."/>
            <person name="Mello A."/>
            <person name="Molinier V."/>
            <person name="Miyauchi S."/>
            <person name="Poulain J."/>
            <person name="Riccioni C."/>
            <person name="Rubini A."/>
            <person name="Sitrit Y."/>
            <person name="Splivallo R."/>
            <person name="Traeger S."/>
            <person name="Wang M."/>
            <person name="Zifcakova L."/>
            <person name="Wipf D."/>
            <person name="Zambonelli A."/>
            <person name="Paolocci F."/>
            <person name="Nowrousian M."/>
            <person name="Ottonello S."/>
            <person name="Baldrian P."/>
            <person name="Spatafora J.W."/>
            <person name="Henrissat B."/>
            <person name="Nagy L.G."/>
            <person name="Aury J.M."/>
            <person name="Wincker P."/>
            <person name="Grigoriev I.V."/>
            <person name="Bonfante P."/>
            <person name="Martin F.M."/>
        </authorList>
    </citation>
    <scope>NUCLEOTIDE SEQUENCE [LARGE SCALE GENOMIC DNA]</scope>
    <source>
        <strain evidence="6 7">RN42</strain>
    </source>
</reference>
<feature type="region of interest" description="Disordered" evidence="2">
    <location>
        <begin position="147"/>
        <end position="261"/>
    </location>
</feature>
<feature type="compositionally biased region" description="Basic and acidic residues" evidence="2">
    <location>
        <begin position="72"/>
        <end position="81"/>
    </location>
</feature>
<evidence type="ECO:0000259" key="4">
    <source>
        <dbReference type="PROSITE" id="PS50174"/>
    </source>
</evidence>